<dbReference type="AlphaFoldDB" id="A0AAF3FRV9"/>
<organism evidence="1 2">
    <name type="scientific">Mesorhabditis belari</name>
    <dbReference type="NCBI Taxonomy" id="2138241"/>
    <lineage>
        <taxon>Eukaryota</taxon>
        <taxon>Metazoa</taxon>
        <taxon>Ecdysozoa</taxon>
        <taxon>Nematoda</taxon>
        <taxon>Chromadorea</taxon>
        <taxon>Rhabditida</taxon>
        <taxon>Rhabditina</taxon>
        <taxon>Rhabditomorpha</taxon>
        <taxon>Rhabditoidea</taxon>
        <taxon>Rhabditidae</taxon>
        <taxon>Mesorhabditinae</taxon>
        <taxon>Mesorhabditis</taxon>
    </lineage>
</organism>
<accession>A0AAF3FRV9</accession>
<dbReference type="WBParaSite" id="MBELARI_LOCUS9968">
    <property type="protein sequence ID" value="MBELARI_LOCUS9968"/>
    <property type="gene ID" value="MBELARI_LOCUS9968"/>
</dbReference>
<name>A0AAF3FRV9_9BILA</name>
<evidence type="ECO:0000313" key="1">
    <source>
        <dbReference type="Proteomes" id="UP000887575"/>
    </source>
</evidence>
<sequence>MIIVTFYSNIYALEKTIFTLSRQNPSFAIHGARLARLKQIHIIGCEGCDFLVDFTQRDCQNLSEQQNKIINTIARNFTDYCLDPWPFFVDGQEPRMLCDNPMSYTPKLDQQLYLCSMRVEKEGMIKVEAKENVTLLGLQFALSFRVTKWVNDSQKAFVIPASLHIYTPEVVFIPRGYLPTLVANPDLSSPGYFGSLVALYTSGGSRNVVDCKNFEPDITCTDNTRYSAYYGSDPGLTKDEKDNLMDIGPEKNIYSRTTSTSIFANQLCSFCLVFVSGMPGKYEEQLDYPTVFTSFNYPWELDDPSEYPLCQQFLANFSTVVPQSLRRVLMRIDFLEGGTLRIQGSYNDDGSCHREKPTEQISFTEPPKDQIHWKVNCIALTWCPDRPLSSDSFGFVLRAQQDPDITPDDIDCVKTFYLTDDEPQFISHSLNIQYARAEYARSVCVRHKQCDMGEDCRFLVDIPLTCTPEEAKKRSKISPVQINGGYPELENCTIRHSPNDEKVFITCQTIIEESFVALRVHDTIAFPSAVSVRAIKAMDDSVDSVVIPSDFLIGKHTPDTVLLSMKLEASDLPLWISFIFPRADTSGKRLQKLRSDHTESACEYKLVSGPPLVKDFHPERELMTFKDPDPFIPQFIETILVSVLVPAGCTPSLSFVQAVAYSGFIRSINLCDGTIIMESLGYQNPFEFPIVANFSSIEYRITCNSYRVNISVEVISIGNGHLELDFLESNNDLDSKNESLISSTQTVPFNVNKSNMTGLVARWRLNPSSHVEMIGCLLLISFNRSIPPSLPITTIPPRISPTYPEDTNVNGNITYHYHYYIIVSILFMSLEISMQ</sequence>
<proteinExistence type="predicted"/>
<dbReference type="Proteomes" id="UP000887575">
    <property type="component" value="Unassembled WGS sequence"/>
</dbReference>
<keyword evidence="1" id="KW-1185">Reference proteome</keyword>
<protein>
    <submittedName>
        <fullName evidence="2">Uncharacterized protein</fullName>
    </submittedName>
</protein>
<reference evidence="2" key="1">
    <citation type="submission" date="2024-02" db="UniProtKB">
        <authorList>
            <consortium name="WormBaseParasite"/>
        </authorList>
    </citation>
    <scope>IDENTIFICATION</scope>
</reference>
<evidence type="ECO:0000313" key="2">
    <source>
        <dbReference type="WBParaSite" id="MBELARI_LOCUS9968"/>
    </source>
</evidence>